<proteinExistence type="predicted"/>
<dbReference type="Proteomes" id="UP000182444">
    <property type="component" value="Chromosome 1D"/>
</dbReference>
<gene>
    <name evidence="2" type="ORF">YALI1_D21599g</name>
</gene>
<evidence type="ECO:0000313" key="3">
    <source>
        <dbReference type="Proteomes" id="UP000182444"/>
    </source>
</evidence>
<feature type="region of interest" description="Disordered" evidence="1">
    <location>
        <begin position="14"/>
        <end position="40"/>
    </location>
</feature>
<dbReference type="EMBL" id="CP017556">
    <property type="protein sequence ID" value="AOW04202.1"/>
    <property type="molecule type" value="Genomic_DNA"/>
</dbReference>
<sequence length="127" mass="14299">MNIFRHQLFMESMGSRVKKEPGTPVRPVRPESTSSHVTTPVKSSNYLHYAVESSLKRRRKRLRSELKALDLQLSSESVSSSTFNDTAFDSPSSDTSDATFWTDAVLDKIQENYGTVAWTSPTRSLLV</sequence>
<accession>A0A1D8NEZ0</accession>
<dbReference type="VEuPathDB" id="FungiDB:YALI0_D17644g"/>
<reference evidence="2 3" key="1">
    <citation type="journal article" date="2016" name="PLoS ONE">
        <title>Sequence Assembly of Yarrowia lipolytica Strain W29/CLIB89 Shows Transposable Element Diversity.</title>
        <authorList>
            <person name="Magnan C."/>
            <person name="Yu J."/>
            <person name="Chang I."/>
            <person name="Jahn E."/>
            <person name="Kanomata Y."/>
            <person name="Wu J."/>
            <person name="Zeller M."/>
            <person name="Oakes M."/>
            <person name="Baldi P."/>
            <person name="Sandmeyer S."/>
        </authorList>
    </citation>
    <scope>NUCLEOTIDE SEQUENCE [LARGE SCALE GENOMIC DNA]</scope>
    <source>
        <strain evidence="3">CLIB89(W29)</strain>
    </source>
</reference>
<organism evidence="2 3">
    <name type="scientific">Yarrowia lipolytica</name>
    <name type="common">Candida lipolytica</name>
    <dbReference type="NCBI Taxonomy" id="4952"/>
    <lineage>
        <taxon>Eukaryota</taxon>
        <taxon>Fungi</taxon>
        <taxon>Dikarya</taxon>
        <taxon>Ascomycota</taxon>
        <taxon>Saccharomycotina</taxon>
        <taxon>Dipodascomycetes</taxon>
        <taxon>Dipodascales</taxon>
        <taxon>Dipodascales incertae sedis</taxon>
        <taxon>Yarrowia</taxon>
    </lineage>
</organism>
<dbReference type="RefSeq" id="XP_068138839.1">
    <property type="nucleotide sequence ID" value="XM_068282738.1"/>
</dbReference>
<dbReference type="GeneID" id="94583353"/>
<name>A0A1D8NEZ0_YARLL</name>
<evidence type="ECO:0000256" key="1">
    <source>
        <dbReference type="SAM" id="MobiDB-lite"/>
    </source>
</evidence>
<dbReference type="VEuPathDB" id="FungiDB:YALI1_D21599g"/>
<protein>
    <submittedName>
        <fullName evidence="2">Uncharacterized protein</fullName>
    </submittedName>
</protein>
<feature type="compositionally biased region" description="Polar residues" evidence="1">
    <location>
        <begin position="31"/>
        <end position="40"/>
    </location>
</feature>
<dbReference type="AlphaFoldDB" id="A0A1D8NEZ0"/>
<evidence type="ECO:0000313" key="2">
    <source>
        <dbReference type="EMBL" id="AOW04202.1"/>
    </source>
</evidence>